<protein>
    <submittedName>
        <fullName evidence="1">Uncharacterized protein</fullName>
    </submittedName>
</protein>
<proteinExistence type="predicted"/>
<gene>
    <name evidence="1" type="ORF">Ctma_1519</name>
</gene>
<dbReference type="EMBL" id="CP138327">
    <property type="protein sequence ID" value="WXU00787.1"/>
    <property type="molecule type" value="Genomic_DNA"/>
</dbReference>
<sequence length="42" mass="5278">MQRSEYILMRLFLENRTYFQSDNFQVFIILKVEKRRGDEFES</sequence>
<reference evidence="1" key="1">
    <citation type="submission" date="2023-10" db="EMBL/GenBank/DDBJ databases">
        <title>The first scallop-associated chemosynthetic bacterial symbiont.</title>
        <authorList>
            <person name="Lin Y.-T."/>
            <person name="Sun J."/>
            <person name="Ip J.C.-H."/>
            <person name="He X."/>
            <person name="Gao Z.-M."/>
            <person name="Perez M."/>
            <person name="Xu T."/>
            <person name="Qian P.-Y."/>
            <person name="Qiu J.-W."/>
        </authorList>
    </citation>
    <scope>NUCLEOTIDE SEQUENCE</scope>
    <source>
        <strain evidence="1">Gill1</strain>
    </source>
</reference>
<organism evidence="1">
    <name type="scientific">Catillopecten margaritatus gill symbiont</name>
    <dbReference type="NCBI Taxonomy" id="3083288"/>
    <lineage>
        <taxon>Bacteria</taxon>
        <taxon>Pseudomonadati</taxon>
        <taxon>Pseudomonadota</taxon>
        <taxon>Gammaproteobacteria</taxon>
        <taxon>sulfur-oxidizing symbionts</taxon>
    </lineage>
</organism>
<evidence type="ECO:0000313" key="1">
    <source>
        <dbReference type="EMBL" id="WXU00787.1"/>
    </source>
</evidence>
<dbReference type="AlphaFoldDB" id="A0AAU6PIF8"/>
<accession>A0AAU6PIF8</accession>
<name>A0AAU6PIF8_9GAMM</name>